<sequence length="716" mass="81056">MPEEKNLLWVLVGLHAQMNQKISGWTGFNILVRNEIEAREDNIGYVPSIHAPATSMSTVHEILVRSQKIREAIELKNIVLVFDQALYAKATEIAWKHPHKFSDIVIRLGVFHTVCTLLSIIGKRFQDAGLRDVCIESGVIAEGSVASQKIEEDLLGAKAVGEKAYKEFRAQHLEANPPVKFHETLKKSKLKTFSDLNKKVKFKSKTANEIILKADRALFGQMVIIAEKRQLHMNANYLRYGKVVLCHPLGRLPWALSTVDESLWKTSKAALAKELQKNVPAAEEIPQPSACIIDGMVLVQRLKGDHKKFSDVADSLFGMVLHEGASSKRIDVIFDVYRDNSIKNTEREHRGAEYGNEFRNLQPDHKVQQWRKFLLNPQNKKALTIFVTKEWKQDKYRRKLSDKVLFVACEEECHQISPEAAFTVEELSSTQEEADTRILLHVSHAAKSDYSTLIVASEDTDVFILCVSFKHLIPSSIFFKCGTQTRVRYIRSTSIVQALGQNLCSSLLGMHAYTGCDTVSAFAGRGNIGALRIVKEQRTFQEMFQLLGVEWELSDDLFQMLQNFTCCMYSSRPGRNSINELRYRLFCSKRGNIESDQLPPCADCLYKHACRANYQTGIWRRSLENCPEIPSPLRHGWIQDENKLGTDWMSGQPAPATVLELLCCSCTRSCRLPNCSCLANGLKCTDMCRPSECDNRREEQAVTVDIDADDDKSDED</sequence>
<evidence type="ECO:0008006" key="3">
    <source>
        <dbReference type="Google" id="ProtNLM"/>
    </source>
</evidence>
<evidence type="ECO:0000313" key="1">
    <source>
        <dbReference type="EMBL" id="CAH3156319.1"/>
    </source>
</evidence>
<comment type="caution">
    <text evidence="1">The sequence shown here is derived from an EMBL/GenBank/DDBJ whole genome shotgun (WGS) entry which is preliminary data.</text>
</comment>
<dbReference type="EMBL" id="CALNXK010000104">
    <property type="protein sequence ID" value="CAH3156319.1"/>
    <property type="molecule type" value="Genomic_DNA"/>
</dbReference>
<dbReference type="PANTHER" id="PTHR46704">
    <property type="entry name" value="CXC DOMAIN-CONTAINING PROTEIN-RELATED"/>
    <property type="match status" value="1"/>
</dbReference>
<keyword evidence="2" id="KW-1185">Reference proteome</keyword>
<proteinExistence type="predicted"/>
<protein>
    <recommendedName>
        <fullName evidence="3">Tesmin/TSO1-like CXC domain-containing protein</fullName>
    </recommendedName>
</protein>
<gene>
    <name evidence="1" type="ORF">PLOB_00001735</name>
</gene>
<dbReference type="PANTHER" id="PTHR46704:SF9">
    <property type="entry name" value="BHLH DOMAIN-CONTAINING PROTEIN"/>
    <property type="match status" value="1"/>
</dbReference>
<dbReference type="Proteomes" id="UP001159405">
    <property type="component" value="Unassembled WGS sequence"/>
</dbReference>
<evidence type="ECO:0000313" key="2">
    <source>
        <dbReference type="Proteomes" id="UP001159405"/>
    </source>
</evidence>
<name>A0ABN8Q7Q8_9CNID</name>
<organism evidence="1 2">
    <name type="scientific">Porites lobata</name>
    <dbReference type="NCBI Taxonomy" id="104759"/>
    <lineage>
        <taxon>Eukaryota</taxon>
        <taxon>Metazoa</taxon>
        <taxon>Cnidaria</taxon>
        <taxon>Anthozoa</taxon>
        <taxon>Hexacorallia</taxon>
        <taxon>Scleractinia</taxon>
        <taxon>Fungiina</taxon>
        <taxon>Poritidae</taxon>
        <taxon>Porites</taxon>
    </lineage>
</organism>
<accession>A0ABN8Q7Q8</accession>
<reference evidence="1 2" key="1">
    <citation type="submission" date="2022-05" db="EMBL/GenBank/DDBJ databases">
        <authorList>
            <consortium name="Genoscope - CEA"/>
            <person name="William W."/>
        </authorList>
    </citation>
    <scope>NUCLEOTIDE SEQUENCE [LARGE SCALE GENOMIC DNA]</scope>
</reference>